<organism evidence="2">
    <name type="scientific">Arabidopsis thaliana</name>
    <name type="common">Mouse-ear cress</name>
    <dbReference type="NCBI Taxonomy" id="3702"/>
    <lineage>
        <taxon>Eukaryota</taxon>
        <taxon>Viridiplantae</taxon>
        <taxon>Streptophyta</taxon>
        <taxon>Embryophyta</taxon>
        <taxon>Tracheophyta</taxon>
        <taxon>Spermatophyta</taxon>
        <taxon>Magnoliopsida</taxon>
        <taxon>eudicotyledons</taxon>
        <taxon>Gunneridae</taxon>
        <taxon>Pentapetalae</taxon>
        <taxon>rosids</taxon>
        <taxon>malvids</taxon>
        <taxon>Brassicales</taxon>
        <taxon>Brassicaceae</taxon>
        <taxon>Camelineae</taxon>
        <taxon>Arabidopsis</taxon>
    </lineage>
</organism>
<keyword evidence="1" id="KW-0472">Membrane</keyword>
<evidence type="ECO:0000256" key="1">
    <source>
        <dbReference type="SAM" id="Phobius"/>
    </source>
</evidence>
<name>Q9LNW4_ARATH</name>
<keyword evidence="1" id="KW-0812">Transmembrane</keyword>
<dbReference type="EMBL" id="AC022464">
    <property type="protein sequence ID" value="AAF79554.1"/>
    <property type="molecule type" value="Genomic_DNA"/>
</dbReference>
<reference evidence="2" key="3">
    <citation type="submission" date="2000-10" db="EMBL/GenBank/DDBJ databases">
        <authorList>
            <person name="Shinn P."/>
            <person name="Brooks S."/>
            <person name="Buehler E."/>
            <person name="Chao Q."/>
            <person name="Cheuk R."/>
            <person name="Johnson-Hopson C."/>
            <person name="Khan S."/>
            <person name="Kim C."/>
            <person name="Altafi H."/>
            <person name="Bei B."/>
            <person name="Chin C."/>
            <person name="Chiou J."/>
            <person name="Choi E."/>
            <person name="Conn L."/>
            <person name="Conway A."/>
            <person name="Gonzalez A."/>
            <person name="Hansen N."/>
            <person name="Howing B."/>
            <person name="Koo T."/>
            <person name="Lam B."/>
            <person name="Lee J."/>
            <person name="Lenz C."/>
            <person name="Li J."/>
            <person name="Liu A."/>
            <person name="Liu J."/>
            <person name="Liu S."/>
            <person name="Mukharsky N."/>
            <person name="Nguyen M."/>
            <person name="Palm C."/>
            <person name="Pham P."/>
            <person name="Sakano H."/>
            <person name="Schwartz J."/>
            <person name="Southwick A."/>
            <person name="Thaveri A."/>
            <person name="Toriumi M."/>
            <person name="Vaysberg M."/>
            <person name="Yu G."/>
            <person name="Davis R."/>
            <person name="Federspiel N."/>
            <person name="Theologis A."/>
            <person name="Ecker J."/>
        </authorList>
    </citation>
    <scope>NUCLEOTIDE SEQUENCE</scope>
</reference>
<accession>Q9LNW4</accession>
<sequence>MFLFKVRNLMIKFFVVDQNVETQTIYRSPPYSFISETLSYAMFTFATPISFFFLQLRLERHIKACHRSLERVECVRDKVT</sequence>
<keyword evidence="1" id="KW-1133">Transmembrane helix</keyword>
<reference key="1">
    <citation type="journal article" date="2000" name="Nature">
        <title>Sequence and analysis of chromosome 1 of the plant Arabidopsis thaliana.</title>
        <authorList>
            <person name="Theologis A."/>
            <person name="Ecker J.R."/>
            <person name="Palm C.J."/>
            <person name="Federspiel N.A."/>
            <person name="Kaul S."/>
            <person name="White O."/>
            <person name="Alonso J."/>
            <person name="Altafi H."/>
            <person name="Araujo R."/>
            <person name="Bowman C.L."/>
            <person name="Brooks S.Y."/>
            <person name="Buehler E."/>
            <person name="Chan A."/>
            <person name="Chao Q."/>
            <person name="Chen H."/>
            <person name="Cheuk R.F."/>
            <person name="Chin C.W."/>
            <person name="Chung M.K."/>
            <person name="Conn L."/>
            <person name="Conway A.B."/>
            <person name="Conway A.R."/>
            <person name="Creasy T.H."/>
            <person name="Dewar K."/>
            <person name="Dunn P."/>
            <person name="Etgu P."/>
            <person name="Feldblyum T.V."/>
            <person name="Feng J."/>
            <person name="Fong B."/>
            <person name="Fujii C.Y."/>
            <person name="Gill J.E."/>
            <person name="Goldsmith A.D."/>
            <person name="Haas B."/>
            <person name="Hansen N.F."/>
            <person name="Hughes B."/>
            <person name="Huizar L."/>
            <person name="Hunter J.L."/>
            <person name="Jenkins J."/>
            <person name="Johnson-Hopson C."/>
            <person name="Khan S."/>
            <person name="Khaykin E."/>
            <person name="Kim C.J."/>
            <person name="Koo H.L."/>
            <person name="Kremenetskaia I."/>
            <person name="Kurtz D.B."/>
            <person name="Kwan A."/>
            <person name="Lam B."/>
            <person name="Langin-Hooper S."/>
            <person name="Lee A."/>
            <person name="Lee J.M."/>
            <person name="Lenz C.A."/>
            <person name="Li J.H."/>
            <person name="Li Y."/>
            <person name="Lin X."/>
            <person name="Liu S.X."/>
            <person name="Liu Z.A."/>
            <person name="Luros J.S."/>
            <person name="Maiti R."/>
            <person name="Marziali A."/>
            <person name="Militscher J."/>
            <person name="Miranda M."/>
            <person name="Nguyen M."/>
            <person name="Nierman W.C."/>
            <person name="Osborne B.I."/>
            <person name="Pai G."/>
            <person name="Peterson J."/>
            <person name="Pham P.K."/>
            <person name="Rizzo M."/>
            <person name="Rooney T."/>
            <person name="Rowley D."/>
            <person name="Sakano H."/>
            <person name="Salzberg S.L."/>
            <person name="Schwartz J.R."/>
            <person name="Shinn P."/>
            <person name="Southwick A.M."/>
            <person name="Sun H."/>
            <person name="Tallon L.J."/>
            <person name="Tambunga G."/>
            <person name="Toriumi M.J."/>
            <person name="Town C.D."/>
            <person name="Utterback T."/>
            <person name="Van Aken S."/>
            <person name="Vaysberg M."/>
            <person name="Vysotskaia V.S."/>
            <person name="Walker M."/>
            <person name="Wu D."/>
            <person name="Yu G."/>
            <person name="Fraser C.M."/>
            <person name="Venter J.C."/>
            <person name="Davis R.W."/>
        </authorList>
    </citation>
    <scope>NUCLEOTIDE SEQUENCE [LARGE SCALE GENOMIC DNA]</scope>
    <source>
        <strain>cv. Columbia</strain>
    </source>
</reference>
<proteinExistence type="predicted"/>
<dbReference type="AlphaFoldDB" id="Q9LNW4"/>
<feature type="transmembrane region" description="Helical" evidence="1">
    <location>
        <begin position="38"/>
        <end position="58"/>
    </location>
</feature>
<reference evidence="2" key="2">
    <citation type="submission" date="2000-03" db="EMBL/GenBank/DDBJ databases">
        <title>Genomic sequence for Arabidopsis thaliana BAC F22G5 from chromosome I.</title>
        <authorList>
            <person name="Shinn P."/>
            <person name="Brooks S."/>
            <person name="Buehler E."/>
            <person name="Chao Q."/>
            <person name="Johnson-Hopson C."/>
            <person name="Khan S."/>
            <person name="Kim C."/>
            <person name="Altafi H."/>
            <person name="Bei Q."/>
            <person name="Chin C."/>
            <person name="Chiou J."/>
            <person name="Choi E."/>
            <person name="Conn L."/>
            <person name="Conway A."/>
            <person name="Gonzales A."/>
            <person name="Hansen N."/>
            <person name="Howing B."/>
            <person name="Koo T."/>
            <person name="Lam B."/>
            <person name="Lee J."/>
            <person name="Lenz C."/>
            <person name="Li J."/>
            <person name="Liu A."/>
            <person name="Liu K."/>
            <person name="Liu S."/>
            <person name="Mukharsky N."/>
            <person name="Nguyen M."/>
            <person name="Palm C."/>
            <person name="Pham P."/>
            <person name="Sakano H."/>
            <person name="Schwartz J."/>
            <person name="Southwick A."/>
            <person name="Thaveri A."/>
            <person name="Toriumi M."/>
            <person name="Vaysberg M."/>
            <person name="Yu G."/>
            <person name="Federspiel N.A."/>
            <person name="Theologis A."/>
            <person name="Ecker J.R."/>
        </authorList>
    </citation>
    <scope>NUCLEOTIDE SEQUENCE</scope>
</reference>
<protein>
    <submittedName>
        <fullName evidence="2">F22G5.21</fullName>
    </submittedName>
</protein>
<evidence type="ECO:0000313" key="2">
    <source>
        <dbReference type="EMBL" id="AAF79554.1"/>
    </source>
</evidence>